<protein>
    <recommendedName>
        <fullName evidence="3">CBM-cenC domain-containing protein</fullName>
    </recommendedName>
</protein>
<dbReference type="AlphaFoldDB" id="A0A5C5WT21"/>
<evidence type="ECO:0000313" key="1">
    <source>
        <dbReference type="EMBL" id="TWT53668.1"/>
    </source>
</evidence>
<evidence type="ECO:0000313" key="2">
    <source>
        <dbReference type="Proteomes" id="UP000316598"/>
    </source>
</evidence>
<dbReference type="Gene3D" id="3.20.20.80">
    <property type="entry name" value="Glycosidases"/>
    <property type="match status" value="1"/>
</dbReference>
<proteinExistence type="predicted"/>
<comment type="caution">
    <text evidence="1">The sequence shown here is derived from an EMBL/GenBank/DDBJ whole genome shotgun (WGS) entry which is preliminary data.</text>
</comment>
<evidence type="ECO:0008006" key="3">
    <source>
        <dbReference type="Google" id="ProtNLM"/>
    </source>
</evidence>
<dbReference type="Gene3D" id="2.60.120.260">
    <property type="entry name" value="Galactose-binding domain-like"/>
    <property type="match status" value="1"/>
</dbReference>
<accession>A0A5C5WT21</accession>
<name>A0A5C5WT21_9BACT</name>
<keyword evidence="2" id="KW-1185">Reference proteome</keyword>
<dbReference type="InterPro" id="IPR008979">
    <property type="entry name" value="Galactose-bd-like_sf"/>
</dbReference>
<dbReference type="SUPFAM" id="SSF49785">
    <property type="entry name" value="Galactose-binding domain-like"/>
    <property type="match status" value="1"/>
</dbReference>
<dbReference type="EMBL" id="SJPI01000001">
    <property type="protein sequence ID" value="TWT53668.1"/>
    <property type="molecule type" value="Genomic_DNA"/>
</dbReference>
<dbReference type="Proteomes" id="UP000316598">
    <property type="component" value="Unassembled WGS sequence"/>
</dbReference>
<organism evidence="1 2">
    <name type="scientific">Rubripirellula amarantea</name>
    <dbReference type="NCBI Taxonomy" id="2527999"/>
    <lineage>
        <taxon>Bacteria</taxon>
        <taxon>Pseudomonadati</taxon>
        <taxon>Planctomycetota</taxon>
        <taxon>Planctomycetia</taxon>
        <taxon>Pirellulales</taxon>
        <taxon>Pirellulaceae</taxon>
        <taxon>Rubripirellula</taxon>
    </lineage>
</organism>
<dbReference type="OrthoDB" id="185602at2"/>
<reference evidence="1 2" key="1">
    <citation type="submission" date="2019-02" db="EMBL/GenBank/DDBJ databases">
        <title>Deep-cultivation of Planctomycetes and their phenomic and genomic characterization uncovers novel biology.</title>
        <authorList>
            <person name="Wiegand S."/>
            <person name="Jogler M."/>
            <person name="Boedeker C."/>
            <person name="Pinto D."/>
            <person name="Vollmers J."/>
            <person name="Rivas-Marin E."/>
            <person name="Kohn T."/>
            <person name="Peeters S.H."/>
            <person name="Heuer A."/>
            <person name="Rast P."/>
            <person name="Oberbeckmann S."/>
            <person name="Bunk B."/>
            <person name="Jeske O."/>
            <person name="Meyerdierks A."/>
            <person name="Storesund J.E."/>
            <person name="Kallscheuer N."/>
            <person name="Luecker S."/>
            <person name="Lage O.M."/>
            <person name="Pohl T."/>
            <person name="Merkel B.J."/>
            <person name="Hornburger P."/>
            <person name="Mueller R.-W."/>
            <person name="Bruemmer F."/>
            <person name="Labrenz M."/>
            <person name="Spormann A.M."/>
            <person name="Op Den Camp H."/>
            <person name="Overmann J."/>
            <person name="Amann R."/>
            <person name="Jetten M.S.M."/>
            <person name="Mascher T."/>
            <person name="Medema M.H."/>
            <person name="Devos D.P."/>
            <person name="Kaster A.-K."/>
            <person name="Ovreas L."/>
            <person name="Rohde M."/>
            <person name="Galperin M.Y."/>
            <person name="Jogler C."/>
        </authorList>
    </citation>
    <scope>NUCLEOTIDE SEQUENCE [LARGE SCALE GENOMIC DNA]</scope>
    <source>
        <strain evidence="1 2">Pla22</strain>
    </source>
</reference>
<dbReference type="RefSeq" id="WP_146513842.1">
    <property type="nucleotide sequence ID" value="NZ_SJPI01000001.1"/>
</dbReference>
<sequence>MGSVNLVPQSRRLFAALLGLLLASMGFQAYAIEPGRLWFYAPVNFLVEKEVDRLETLIQRAAKAGYNGAVITDHKFGNFEDRPKRFFEGMQRIRRAAAQADVELIPCVMPVGYSNPILQNDPNLAAGLPVKNCRFLVRNGEATAISENLIPSGDFEQAGKNAPEGWDWIDGWNVSSSLDSSDPKRGKSCLKLTNFREGQDAGNARLMKKVTVRPYHAYQFSFWSKASGLDADLVQFMPMGDGKRISYSEFVTPSDQPWTKHTILFNSFEHTELTLYLGVWSGNKGTLWLDDARLEVAAGVNLLRRDGCPIAVRSAASGKLYQEGKDFQRWEDPKLGRVPYIGEYDDDHEAPPLVLTKNSRIKENEPLWVSFHHAVLIHRGQVGCSLVAEKLYDLYQSQLNVIDQKWSPKTLFLQHDEIRVAGHDQFAKGRTSGELLRDNIRRCIDLVDKSSARKGTAPKNIVVWSDMFDPNHNAVDQYYLTAKTMKGSWEGLNPSVTVMNWNNNKSKEALEWFTGRSHSQIISAYYDGDVKSNFDRWCQAISDKDDIRGWMYTTWEKNYDDLETFATLVKQHEGR</sequence>
<gene>
    <name evidence="1" type="ORF">Pla22_12980</name>
</gene>